<reference evidence="2" key="1">
    <citation type="journal article" date="2019" name="Int. J. Syst. Evol. Microbiol.">
        <title>The Global Catalogue of Microorganisms (GCM) 10K type strain sequencing project: providing services to taxonomists for standard genome sequencing and annotation.</title>
        <authorList>
            <consortium name="The Broad Institute Genomics Platform"/>
            <consortium name="The Broad Institute Genome Sequencing Center for Infectious Disease"/>
            <person name="Wu L."/>
            <person name="Ma J."/>
        </authorList>
    </citation>
    <scope>NUCLEOTIDE SEQUENCE [LARGE SCALE GENOMIC DNA]</scope>
    <source>
        <strain evidence="2">CGMCC 4.7289</strain>
    </source>
</reference>
<organism evidence="1 2">
    <name type="scientific">Hamadaea flava</name>
    <dbReference type="NCBI Taxonomy" id="1742688"/>
    <lineage>
        <taxon>Bacteria</taxon>
        <taxon>Bacillati</taxon>
        <taxon>Actinomycetota</taxon>
        <taxon>Actinomycetes</taxon>
        <taxon>Micromonosporales</taxon>
        <taxon>Micromonosporaceae</taxon>
        <taxon>Hamadaea</taxon>
    </lineage>
</organism>
<accession>A0ABV8LXD7</accession>
<keyword evidence="2" id="KW-1185">Reference proteome</keyword>
<dbReference type="EMBL" id="JBHSAY010000024">
    <property type="protein sequence ID" value="MFC4135736.1"/>
    <property type="molecule type" value="Genomic_DNA"/>
</dbReference>
<gene>
    <name evidence="1" type="ORF">ACFOZ4_34425</name>
</gene>
<proteinExistence type="predicted"/>
<dbReference type="Proteomes" id="UP001595816">
    <property type="component" value="Unassembled WGS sequence"/>
</dbReference>
<dbReference type="RefSeq" id="WP_253760719.1">
    <property type="nucleotide sequence ID" value="NZ_JAMZDZ010000001.1"/>
</dbReference>
<sequence>MNDEDLDRGVRLALVPAMQPTGELRRRVLGQLAEAGSSPEGSRRAGRPLMALGFALAAAAAVVAVQVLPGGSTGGTRAYAAGVLHDAAVVAASQDGAAPEGDQFVFTETMAAAPARSGSTTTVLTRIWRSADGASDGLVWTQVPNAQGRTQVPLPGCRDGKARSWLPDGQLSATADRACVAEPGFAAQLPANASAMTDYVRSLGPDVFAQVVTLLSTSYLTGPMRAALFDALAGLPDLHVIERVDDSAGRSGVAVYQGESQAALALIFDPATKQLLGWQVVGSASVQLRSTAILRQAVVDTAGQLP</sequence>
<comment type="caution">
    <text evidence="1">The sequence shown here is derived from an EMBL/GenBank/DDBJ whole genome shotgun (WGS) entry which is preliminary data.</text>
</comment>
<dbReference type="NCBIfam" id="NF038083">
    <property type="entry name" value="CU044_5270_fam"/>
    <property type="match status" value="1"/>
</dbReference>
<name>A0ABV8LXD7_9ACTN</name>
<protein>
    <submittedName>
        <fullName evidence="1">CU044_5270 family protein</fullName>
    </submittedName>
</protein>
<evidence type="ECO:0000313" key="1">
    <source>
        <dbReference type="EMBL" id="MFC4135736.1"/>
    </source>
</evidence>
<evidence type="ECO:0000313" key="2">
    <source>
        <dbReference type="Proteomes" id="UP001595816"/>
    </source>
</evidence>
<dbReference type="InterPro" id="IPR047789">
    <property type="entry name" value="CU044_5270-like"/>
</dbReference>